<proteinExistence type="predicted"/>
<evidence type="ECO:0000313" key="2">
    <source>
        <dbReference type="EMBL" id="VAW37055.1"/>
    </source>
</evidence>
<dbReference type="InterPro" id="IPR013486">
    <property type="entry name" value="SpoIID/LytB"/>
</dbReference>
<dbReference type="AlphaFoldDB" id="A0A3B0V0I3"/>
<gene>
    <name evidence="2" type="ORF">MNBD_DELTA02-526</name>
</gene>
<protein>
    <submittedName>
        <fullName evidence="2">Stage II sporulation protein D (SpoIID)</fullName>
    </submittedName>
</protein>
<dbReference type="Pfam" id="PF08486">
    <property type="entry name" value="SpoIID"/>
    <property type="match status" value="1"/>
</dbReference>
<dbReference type="EMBL" id="UOEZ01000048">
    <property type="protein sequence ID" value="VAW37055.1"/>
    <property type="molecule type" value="Genomic_DNA"/>
</dbReference>
<accession>A0A3B0V0I3</accession>
<organism evidence="2">
    <name type="scientific">hydrothermal vent metagenome</name>
    <dbReference type="NCBI Taxonomy" id="652676"/>
    <lineage>
        <taxon>unclassified sequences</taxon>
        <taxon>metagenomes</taxon>
        <taxon>ecological metagenomes</taxon>
    </lineage>
</organism>
<dbReference type="InterPro" id="IPR013693">
    <property type="entry name" value="SpoIID/LytB_N"/>
</dbReference>
<sequence length="388" mass="43523">MKLKKTNMTKKNFFRSSNFFVLVFVFFLAGVMLSGCAAPAGSYKKGGKDQDLAKQTIRILVQEGKTGFKIDGAKGSSRLNLEYAGGKAVTLNGELKKLPLRFHPKWRFIYIDRRPYRGVVEVREDKGALIVINELRLENYIAGIINNEISSKWPLEAIKAQSVIARTYAIYQMEERKDNLFHLTGTHMDQVYTGAAVEDRASFRAVKKTTGEVLFYKGRPALTLYHSNAGGETEYARNVWGANEPYLRAVKSRHDKDAPNFRWELALSKISLGEKLRAAGYEIGLPARIKVKKKTKTGRVTALTIKDKDGRMIAMKGEDLRKALGYARLRSTLFKVGRSRKGFVFKGRGSGHGVGLSQWGAKGMAEDGAGYKKILRHYYAGTTIKKLY</sequence>
<dbReference type="PANTHER" id="PTHR30032:SF4">
    <property type="entry name" value="AMIDASE ENHANCER"/>
    <property type="match status" value="1"/>
</dbReference>
<dbReference type="GO" id="GO:0030288">
    <property type="term" value="C:outer membrane-bounded periplasmic space"/>
    <property type="evidence" value="ECO:0007669"/>
    <property type="project" value="TreeGrafter"/>
</dbReference>
<reference evidence="2" key="1">
    <citation type="submission" date="2018-06" db="EMBL/GenBank/DDBJ databases">
        <authorList>
            <person name="Zhirakovskaya E."/>
        </authorList>
    </citation>
    <scope>NUCLEOTIDE SEQUENCE</scope>
</reference>
<feature type="domain" description="Sporulation stage II protein D amidase enhancer LytB N-terminal" evidence="1">
    <location>
        <begin position="127"/>
        <end position="216"/>
    </location>
</feature>
<dbReference type="NCBIfam" id="TIGR02669">
    <property type="entry name" value="SpoIID_LytB"/>
    <property type="match status" value="1"/>
</dbReference>
<dbReference type="PANTHER" id="PTHR30032">
    <property type="entry name" value="N-ACETYLMURAMOYL-L-ALANINE AMIDASE-RELATED"/>
    <property type="match status" value="1"/>
</dbReference>
<dbReference type="GO" id="GO:0030435">
    <property type="term" value="P:sporulation resulting in formation of a cellular spore"/>
    <property type="evidence" value="ECO:0007669"/>
    <property type="project" value="InterPro"/>
</dbReference>
<dbReference type="InterPro" id="IPR051922">
    <property type="entry name" value="Bact_Sporulation_Assoc"/>
</dbReference>
<name>A0A3B0V0I3_9ZZZZ</name>
<evidence type="ECO:0000259" key="1">
    <source>
        <dbReference type="Pfam" id="PF08486"/>
    </source>
</evidence>